<proteinExistence type="predicted"/>
<dbReference type="GO" id="GO:0003677">
    <property type="term" value="F:DNA binding"/>
    <property type="evidence" value="ECO:0007669"/>
    <property type="project" value="InterPro"/>
</dbReference>
<dbReference type="InterPro" id="IPR043917">
    <property type="entry name" value="DUF5753"/>
</dbReference>
<sequence length="280" mass="30839">MNRAREAEQLWLASQLRTLRISAQLTSKRAAEAAEMSQSKLSKIETGLHLPTVDDVERITTALHAERAHASELASVARQLRDEANWTLAMLRQPQRNTLFGVLRREREAATIISVGMVTVPPLLRRPGYIRAIEPPDIRDAVVAAVAGRQATLAADGHDCEFIVTESALRQTVGSAAVMLDQVSHIARMAVGERVRIGLLPWHVPLTRPPRHDFTITDALGYKDLLIGHVAVRDPRNVEAHGQYAEALRATAVYGDPCRELLAAISDDHRTRAVRDTGSV</sequence>
<dbReference type="OrthoDB" id="4966777at2"/>
<accession>A0A5B2WPC2</accession>
<dbReference type="SMART" id="SM00530">
    <property type="entry name" value="HTH_XRE"/>
    <property type="match status" value="1"/>
</dbReference>
<feature type="domain" description="HTH cro/C1-type" evidence="1">
    <location>
        <begin position="16"/>
        <end position="70"/>
    </location>
</feature>
<dbReference type="PROSITE" id="PS50943">
    <property type="entry name" value="HTH_CROC1"/>
    <property type="match status" value="1"/>
</dbReference>
<dbReference type="InterPro" id="IPR010982">
    <property type="entry name" value="Lambda_DNA-bd_dom_sf"/>
</dbReference>
<reference evidence="2 3" key="2">
    <citation type="submission" date="2019-09" db="EMBL/GenBank/DDBJ databases">
        <authorList>
            <person name="Jin C."/>
        </authorList>
    </citation>
    <scope>NUCLEOTIDE SEQUENCE [LARGE SCALE GENOMIC DNA]</scope>
    <source>
        <strain evidence="2 3">AN110305</strain>
    </source>
</reference>
<dbReference type="EMBL" id="VUOB01000073">
    <property type="protein sequence ID" value="KAA2252670.1"/>
    <property type="molecule type" value="Genomic_DNA"/>
</dbReference>
<evidence type="ECO:0000259" key="1">
    <source>
        <dbReference type="PROSITE" id="PS50943"/>
    </source>
</evidence>
<dbReference type="AlphaFoldDB" id="A0A5B2WPC2"/>
<protein>
    <submittedName>
        <fullName evidence="2">Helix-turn-helix domain-containing protein</fullName>
    </submittedName>
</protein>
<gene>
    <name evidence="2" type="ORF">F0L68_34690</name>
</gene>
<dbReference type="Proteomes" id="UP000323454">
    <property type="component" value="Unassembled WGS sequence"/>
</dbReference>
<dbReference type="Pfam" id="PF13560">
    <property type="entry name" value="HTH_31"/>
    <property type="match status" value="1"/>
</dbReference>
<dbReference type="Pfam" id="PF19054">
    <property type="entry name" value="DUF5753"/>
    <property type="match status" value="1"/>
</dbReference>
<organism evidence="2 3">
    <name type="scientific">Solihabitans fulvus</name>
    <dbReference type="NCBI Taxonomy" id="1892852"/>
    <lineage>
        <taxon>Bacteria</taxon>
        <taxon>Bacillati</taxon>
        <taxon>Actinomycetota</taxon>
        <taxon>Actinomycetes</taxon>
        <taxon>Pseudonocardiales</taxon>
        <taxon>Pseudonocardiaceae</taxon>
        <taxon>Solihabitans</taxon>
    </lineage>
</organism>
<evidence type="ECO:0000313" key="3">
    <source>
        <dbReference type="Proteomes" id="UP000323454"/>
    </source>
</evidence>
<keyword evidence="3" id="KW-1185">Reference proteome</keyword>
<dbReference type="SUPFAM" id="SSF47413">
    <property type="entry name" value="lambda repressor-like DNA-binding domains"/>
    <property type="match status" value="1"/>
</dbReference>
<dbReference type="Gene3D" id="1.10.260.40">
    <property type="entry name" value="lambda repressor-like DNA-binding domains"/>
    <property type="match status" value="1"/>
</dbReference>
<evidence type="ECO:0000313" key="2">
    <source>
        <dbReference type="EMBL" id="KAA2252670.1"/>
    </source>
</evidence>
<name>A0A5B2WPC2_9PSEU</name>
<comment type="caution">
    <text evidence="2">The sequence shown here is derived from an EMBL/GenBank/DDBJ whole genome shotgun (WGS) entry which is preliminary data.</text>
</comment>
<dbReference type="InterPro" id="IPR001387">
    <property type="entry name" value="Cro/C1-type_HTH"/>
</dbReference>
<dbReference type="RefSeq" id="WP_149854125.1">
    <property type="nucleotide sequence ID" value="NZ_VUOB01000073.1"/>
</dbReference>
<reference evidence="2 3" key="1">
    <citation type="submission" date="2019-09" db="EMBL/GenBank/DDBJ databases">
        <title>Goodfellowia gen. nov., a new genus of the Pseudonocardineae related to Actinoalloteichus, containing Goodfellowia coeruleoviolacea gen. nov., comb. nov. gen. nov., comb. nov.</title>
        <authorList>
            <person name="Labeda D."/>
        </authorList>
    </citation>
    <scope>NUCLEOTIDE SEQUENCE [LARGE SCALE GENOMIC DNA]</scope>
    <source>
        <strain evidence="2 3">AN110305</strain>
    </source>
</reference>
<dbReference type="CDD" id="cd00093">
    <property type="entry name" value="HTH_XRE"/>
    <property type="match status" value="1"/>
</dbReference>